<comment type="caution">
    <text evidence="1">The sequence shown here is derived from an EMBL/GenBank/DDBJ whole genome shotgun (WGS) entry which is preliminary data.</text>
</comment>
<evidence type="ECO:0000313" key="2">
    <source>
        <dbReference type="Proteomes" id="UP001497535"/>
    </source>
</evidence>
<organism evidence="1 2">
    <name type="scientific">Meloidogyne enterolobii</name>
    <name type="common">Root-knot nematode worm</name>
    <name type="synonym">Meloidogyne mayaguensis</name>
    <dbReference type="NCBI Taxonomy" id="390850"/>
    <lineage>
        <taxon>Eukaryota</taxon>
        <taxon>Metazoa</taxon>
        <taxon>Ecdysozoa</taxon>
        <taxon>Nematoda</taxon>
        <taxon>Chromadorea</taxon>
        <taxon>Rhabditida</taxon>
        <taxon>Tylenchina</taxon>
        <taxon>Tylenchomorpha</taxon>
        <taxon>Tylenchoidea</taxon>
        <taxon>Meloidogynidae</taxon>
        <taxon>Meloidogyninae</taxon>
        <taxon>Meloidogyne</taxon>
    </lineage>
</organism>
<gene>
    <name evidence="1" type="ORF">MENTE1834_LOCUS688</name>
</gene>
<sequence>MKRHEKDGNFIIPKMPKMNDDTIKIINATTPFSSSNGKTESQSKATSSSHRHHRHSSIWTGSLHFGEQVVESVDLHPLIRGCSKPLGFSSCLEMQQLTKSKDFVNYWPIQELIKEITRNNNEKSPLLKKRSIIICSSSEQQKTTIPVRISYLYLINTFSPLFARICKEMVEKELVAFGLLSNSSLLFLFPSGPLSTKLDIPARDGPLLHCLFISEFKELKSKFELYNFENIPLHPSSIDKFDGNDPKIISELNNYHKESNVPINAKLLQPKQLESIFTPNQRPPGGKPVTPYIPTPSTKYPQQSSVNRRFPSASPNFNSSNTRPSKQYFPPSQQQQQQQFHPYTQQQQHLPTTSTNSSNFLSMLLMPPPPPPPPPPPESEDISPTLERKQKNKAMIANAFEQIRSIGKEKTSLSEGGTSSKITQTSLEQQKQQSDNLIRDPRLSKRLTESQQPPPPPPTSSSKEIFEKKNGDMKIEQIVEEKVEEKANIKNEPTEILHETLPMDISYGGDALAMSLQMYFSSPEEPMEEDEQINTENSSKENKIIVKEGKEIKKEQETIDNISGIAGGEMPMDLC</sequence>
<name>A0ACB0XL76_MELEN</name>
<evidence type="ECO:0000313" key="1">
    <source>
        <dbReference type="EMBL" id="CAK5007125.1"/>
    </source>
</evidence>
<accession>A0ACB0XL76</accession>
<dbReference type="Proteomes" id="UP001497535">
    <property type="component" value="Unassembled WGS sequence"/>
</dbReference>
<keyword evidence="2" id="KW-1185">Reference proteome</keyword>
<reference evidence="1" key="1">
    <citation type="submission" date="2023-11" db="EMBL/GenBank/DDBJ databases">
        <authorList>
            <person name="Poullet M."/>
        </authorList>
    </citation>
    <scope>NUCLEOTIDE SEQUENCE</scope>
    <source>
        <strain evidence="1">E1834</strain>
    </source>
</reference>
<protein>
    <submittedName>
        <fullName evidence="1">Uncharacterized protein</fullName>
    </submittedName>
</protein>
<dbReference type="EMBL" id="CAVMJV010000001">
    <property type="protein sequence ID" value="CAK5007125.1"/>
    <property type="molecule type" value="Genomic_DNA"/>
</dbReference>
<proteinExistence type="predicted"/>